<sequence>EPTKFSVPEFSTMVSTKWKDLARAEKDVYTKQAAAENTRLANVQYIEYDESDLPKLPPDQDVLTCRWEMGEARGNTCNRLFKCEDGLARHIMADHFGDSSPHPCRWLDCTRNIRNKMFDRKGKLTAHIRNQHLRRSNWPAALFRSLHSRNAIVYEHAPPAPPLHVIPNRPFVAAPVLSEQLIQSQGRVLFPPHPTEEMFMPPGIDFFTQVRVRMEEGLLDPIGYYKLLSSAVDRSAAVISVLDPDNSLGSSLGIARLGADPKGDSSQPPREGQAKSTSPPAQTHRQTQTQIHPHAHAQAHAQGDQSTRMSCEAGTHGAPSTQQGHMHQHMHADTGAAHAMEVDDPNMDLYAPAARLSPRRLRAEQAGVWRPTHNAEHVLQTYALKHTAEYILFKQGYRATGMNPRAGATSRMSGKGAEGNAQQNETASGGVESTNSRTDSLRIGMDGERADTGTTQTEKTVLNALDLLCKGLGVAYV</sequence>
<feature type="region of interest" description="Disordered" evidence="1">
    <location>
        <begin position="404"/>
        <end position="454"/>
    </location>
</feature>
<dbReference type="RefSeq" id="XP_014150952.1">
    <property type="nucleotide sequence ID" value="XM_014295477.1"/>
</dbReference>
<accession>A0A0L0FJW5</accession>
<reference evidence="2 3" key="1">
    <citation type="submission" date="2011-02" db="EMBL/GenBank/DDBJ databases">
        <title>The Genome Sequence of Sphaeroforma arctica JP610.</title>
        <authorList>
            <consortium name="The Broad Institute Genome Sequencing Platform"/>
            <person name="Russ C."/>
            <person name="Cuomo C."/>
            <person name="Young S.K."/>
            <person name="Zeng Q."/>
            <person name="Gargeya S."/>
            <person name="Alvarado L."/>
            <person name="Berlin A."/>
            <person name="Chapman S.B."/>
            <person name="Chen Z."/>
            <person name="Freedman E."/>
            <person name="Gellesch M."/>
            <person name="Goldberg J."/>
            <person name="Griggs A."/>
            <person name="Gujja S."/>
            <person name="Heilman E."/>
            <person name="Heiman D."/>
            <person name="Howarth C."/>
            <person name="Mehta T."/>
            <person name="Neiman D."/>
            <person name="Pearson M."/>
            <person name="Roberts A."/>
            <person name="Saif S."/>
            <person name="Shea T."/>
            <person name="Shenoy N."/>
            <person name="Sisk P."/>
            <person name="Stolte C."/>
            <person name="Sykes S."/>
            <person name="White J."/>
            <person name="Yandava C."/>
            <person name="Burger G."/>
            <person name="Gray M.W."/>
            <person name="Holland P.W.H."/>
            <person name="King N."/>
            <person name="Lang F.B.F."/>
            <person name="Roger A.J."/>
            <person name="Ruiz-Trillo I."/>
            <person name="Haas B."/>
            <person name="Nusbaum C."/>
            <person name="Birren B."/>
        </authorList>
    </citation>
    <scope>NUCLEOTIDE SEQUENCE [LARGE SCALE GENOMIC DNA]</scope>
    <source>
        <strain evidence="2 3">JP610</strain>
    </source>
</reference>
<evidence type="ECO:0000313" key="2">
    <source>
        <dbReference type="EMBL" id="KNC77050.1"/>
    </source>
</evidence>
<keyword evidence="3" id="KW-1185">Reference proteome</keyword>
<dbReference type="InterPro" id="IPR036910">
    <property type="entry name" value="HMG_box_dom_sf"/>
</dbReference>
<feature type="compositionally biased region" description="Polar residues" evidence="1">
    <location>
        <begin position="420"/>
        <end position="438"/>
    </location>
</feature>
<dbReference type="GeneID" id="25910986"/>
<evidence type="ECO:0000313" key="3">
    <source>
        <dbReference type="Proteomes" id="UP000054560"/>
    </source>
</evidence>
<dbReference type="EMBL" id="KQ242861">
    <property type="protein sequence ID" value="KNC77050.1"/>
    <property type="molecule type" value="Genomic_DNA"/>
</dbReference>
<dbReference type="Proteomes" id="UP000054560">
    <property type="component" value="Unassembled WGS sequence"/>
</dbReference>
<name>A0A0L0FJW5_9EUKA</name>
<evidence type="ECO:0000256" key="1">
    <source>
        <dbReference type="SAM" id="MobiDB-lite"/>
    </source>
</evidence>
<feature type="compositionally biased region" description="Polar residues" evidence="1">
    <location>
        <begin position="264"/>
        <end position="285"/>
    </location>
</feature>
<gene>
    <name evidence="2" type="ORF">SARC_10482</name>
</gene>
<dbReference type="SUPFAM" id="SSF47095">
    <property type="entry name" value="HMG-box"/>
    <property type="match status" value="1"/>
</dbReference>
<dbReference type="AlphaFoldDB" id="A0A0L0FJW5"/>
<dbReference type="Gene3D" id="3.30.160.60">
    <property type="entry name" value="Classic Zinc Finger"/>
    <property type="match status" value="1"/>
</dbReference>
<proteinExistence type="predicted"/>
<protein>
    <submittedName>
        <fullName evidence="2">Uncharacterized protein</fullName>
    </submittedName>
</protein>
<feature type="compositionally biased region" description="Low complexity" evidence="1">
    <location>
        <begin position="286"/>
        <end position="302"/>
    </location>
</feature>
<feature type="non-terminal residue" evidence="2">
    <location>
        <position position="1"/>
    </location>
</feature>
<dbReference type="CDD" id="cd00084">
    <property type="entry name" value="HMG-box_SF"/>
    <property type="match status" value="1"/>
</dbReference>
<feature type="region of interest" description="Disordered" evidence="1">
    <location>
        <begin position="253"/>
        <end position="332"/>
    </location>
</feature>
<organism evidence="2 3">
    <name type="scientific">Sphaeroforma arctica JP610</name>
    <dbReference type="NCBI Taxonomy" id="667725"/>
    <lineage>
        <taxon>Eukaryota</taxon>
        <taxon>Ichthyosporea</taxon>
        <taxon>Ichthyophonida</taxon>
        <taxon>Sphaeroforma</taxon>
    </lineage>
</organism>